<reference evidence="3 4" key="1">
    <citation type="submission" date="2016-11" db="EMBL/GenBank/DDBJ databases">
        <authorList>
            <person name="Jaros S."/>
            <person name="Januszkiewicz K."/>
            <person name="Wedrychowicz H."/>
        </authorList>
    </citation>
    <scope>NUCLEOTIDE SEQUENCE [LARGE SCALE GENOMIC DNA]</scope>
    <source>
        <strain evidence="3 4">DSM 25660</strain>
    </source>
</reference>
<keyword evidence="4" id="KW-1185">Reference proteome</keyword>
<evidence type="ECO:0000256" key="1">
    <source>
        <dbReference type="ARBA" id="ARBA00005995"/>
    </source>
</evidence>
<feature type="domain" description="Amine oxidase" evidence="2">
    <location>
        <begin position="77"/>
        <end position="532"/>
    </location>
</feature>
<dbReference type="Pfam" id="PF01593">
    <property type="entry name" value="Amino_oxidase"/>
    <property type="match status" value="1"/>
</dbReference>
<dbReference type="Proteomes" id="UP000184147">
    <property type="component" value="Unassembled WGS sequence"/>
</dbReference>
<dbReference type="STRING" id="1124188.SAMN05444377_101418"/>
<evidence type="ECO:0000313" key="4">
    <source>
        <dbReference type="Proteomes" id="UP000184147"/>
    </source>
</evidence>
<evidence type="ECO:0000259" key="2">
    <source>
        <dbReference type="Pfam" id="PF01593"/>
    </source>
</evidence>
<protein>
    <submittedName>
        <fullName evidence="3">Flavin containing amine oxidoreductase</fullName>
    </submittedName>
</protein>
<evidence type="ECO:0000313" key="3">
    <source>
        <dbReference type="EMBL" id="SHE84733.1"/>
    </source>
</evidence>
<gene>
    <name evidence="3" type="ORF">SAMN05444377_101418</name>
</gene>
<accession>A0A1M4WUL5</accession>
<dbReference type="InterPro" id="IPR002937">
    <property type="entry name" value="Amino_oxidase"/>
</dbReference>
<dbReference type="GO" id="GO:0016491">
    <property type="term" value="F:oxidoreductase activity"/>
    <property type="evidence" value="ECO:0007669"/>
    <property type="project" value="InterPro"/>
</dbReference>
<comment type="similarity">
    <text evidence="1">Belongs to the flavin monoamine oxidase family.</text>
</comment>
<dbReference type="SUPFAM" id="SSF51905">
    <property type="entry name" value="FAD/NAD(P)-binding domain"/>
    <property type="match status" value="1"/>
</dbReference>
<dbReference type="InterPro" id="IPR036188">
    <property type="entry name" value="FAD/NAD-bd_sf"/>
</dbReference>
<dbReference type="InterPro" id="IPR050703">
    <property type="entry name" value="Flavin_MAO"/>
</dbReference>
<dbReference type="Gene3D" id="3.50.50.60">
    <property type="entry name" value="FAD/NAD(P)-binding domain"/>
    <property type="match status" value="1"/>
</dbReference>
<dbReference type="PANTHER" id="PTHR43563:SF1">
    <property type="entry name" value="AMINE OXIDASE [FLAVIN-CONTAINING] B"/>
    <property type="match status" value="1"/>
</dbReference>
<organism evidence="3 4">
    <name type="scientific">Flavobacterium fontis</name>
    <dbReference type="NCBI Taxonomy" id="1124188"/>
    <lineage>
        <taxon>Bacteria</taxon>
        <taxon>Pseudomonadati</taxon>
        <taxon>Bacteroidota</taxon>
        <taxon>Flavobacteriia</taxon>
        <taxon>Flavobacteriales</taxon>
        <taxon>Flavobacteriaceae</taxon>
        <taxon>Flavobacterium</taxon>
    </lineage>
</organism>
<dbReference type="AlphaFoldDB" id="A0A1M4WUL5"/>
<sequence length="534" mass="61692">MKSGAEFNKSRRNFFKSIATALVVLPMLQACKQKAKQWVVKLTGTRHVLGHRLWSKDFPAPTAHLSVPIVIVGGGVTGLSAARQLHRKGHDDFLLLEMEDHVGGNASNGENTYTKYPLGAHYLPLPNREDHELIAFLKESKILKEEDQTGLLNFDETQIVFAPNERIYYRNAWHEGLIPKSELSANDEAQFAAFFQQMEYYRSQKTAGKYWFDIPLKNVIWVNENRALDQMTMREWMEKQWSSSKLFAYVDYCCRDDFGLGIDYVSAYAGIHYFAARKKNAQPEYEDGVLTWPEGNARLVRHFHSYVKDKTKVNHIVYEVKIKVGGVELWVFDAQKNQSLIIHAQKVIMTTPQFVNAYLFDSHKKYARSFHYAPWLLATLVVSELKDNETYPLCWDNVLYESDGLGYIYDQHQHLNQVSTPKVITYYHSFSSDNCKRDRRLLYQKPAEYWQQKVFNELKKAHPTIEQVTESMTIHRLGHGMISPKPGFITGQARRNAAQTMENRIYFAHTDLSGISIFEEAFHQGIDVVNQLLS</sequence>
<proteinExistence type="inferred from homology"/>
<dbReference type="PANTHER" id="PTHR43563">
    <property type="entry name" value="AMINE OXIDASE"/>
    <property type="match status" value="1"/>
</dbReference>
<name>A0A1M4WUL5_9FLAO</name>
<dbReference type="EMBL" id="FQVQ01000001">
    <property type="protein sequence ID" value="SHE84733.1"/>
    <property type="molecule type" value="Genomic_DNA"/>
</dbReference>
<dbReference type="PROSITE" id="PS51257">
    <property type="entry name" value="PROKAR_LIPOPROTEIN"/>
    <property type="match status" value="1"/>
</dbReference>
<dbReference type="OrthoDB" id="127573at2"/>